<feature type="signal peptide" evidence="1">
    <location>
        <begin position="1"/>
        <end position="18"/>
    </location>
</feature>
<dbReference type="Proteomes" id="UP000515349">
    <property type="component" value="Chromosome"/>
</dbReference>
<evidence type="ECO:0008006" key="6">
    <source>
        <dbReference type="Google" id="ProtNLM"/>
    </source>
</evidence>
<dbReference type="EMBL" id="JACEUX010000003">
    <property type="protein sequence ID" value="MBA5247594.1"/>
    <property type="molecule type" value="Genomic_DNA"/>
</dbReference>
<dbReference type="Pfam" id="PF19897">
    <property type="entry name" value="DUF6370"/>
    <property type="match status" value="1"/>
</dbReference>
<name>A0A7D7QLT7_9FLAO</name>
<dbReference type="EMBL" id="CP059472">
    <property type="protein sequence ID" value="QMS99345.1"/>
    <property type="molecule type" value="Genomic_DNA"/>
</dbReference>
<proteinExistence type="predicted"/>
<reference evidence="3 4" key="1">
    <citation type="submission" date="2020-07" db="EMBL/GenBank/DDBJ databases">
        <title>Chryseobacterium sp.cx-624.</title>
        <authorList>
            <person name="Yang C."/>
        </authorList>
    </citation>
    <scope>NUCLEOTIDE SEQUENCE [LARGE SCALE GENOMIC DNA]</scope>
    <source>
        <strain evidence="4">cx-624</strain>
        <strain evidence="3">Cx-624</strain>
    </source>
</reference>
<organism evidence="3 4">
    <name type="scientific">Marnyiella aurantia</name>
    <dbReference type="NCBI Taxonomy" id="2758037"/>
    <lineage>
        <taxon>Bacteria</taxon>
        <taxon>Pseudomonadati</taxon>
        <taxon>Bacteroidota</taxon>
        <taxon>Flavobacteriia</taxon>
        <taxon>Flavobacteriales</taxon>
        <taxon>Weeksellaceae</taxon>
        <taxon>Marnyiella</taxon>
    </lineage>
</organism>
<keyword evidence="1" id="KW-0732">Signal</keyword>
<evidence type="ECO:0000313" key="3">
    <source>
        <dbReference type="EMBL" id="QMS99345.1"/>
    </source>
</evidence>
<accession>A0A7D7QLT7</accession>
<feature type="chain" id="PRO_5044656309" description="Glutaminyl-tRNA synthetase" evidence="1">
    <location>
        <begin position="19"/>
        <end position="103"/>
    </location>
</feature>
<evidence type="ECO:0000313" key="2">
    <source>
        <dbReference type="EMBL" id="MBA5247594.1"/>
    </source>
</evidence>
<dbReference type="RefSeq" id="WP_181887688.1">
    <property type="nucleotide sequence ID" value="NZ_CP059472.1"/>
</dbReference>
<dbReference type="Proteomes" id="UP000539710">
    <property type="component" value="Unassembled WGS sequence"/>
</dbReference>
<dbReference type="InterPro" id="IPR045950">
    <property type="entry name" value="DUF6370"/>
</dbReference>
<evidence type="ECO:0000313" key="5">
    <source>
        <dbReference type="Proteomes" id="UP000539710"/>
    </source>
</evidence>
<evidence type="ECO:0000313" key="4">
    <source>
        <dbReference type="Proteomes" id="UP000515349"/>
    </source>
</evidence>
<evidence type="ECO:0000256" key="1">
    <source>
        <dbReference type="SAM" id="SignalP"/>
    </source>
</evidence>
<gene>
    <name evidence="3" type="ORF">H1R16_04885</name>
    <name evidence="2" type="ORF">H2507_10475</name>
</gene>
<protein>
    <recommendedName>
        <fullName evidence="6">Glutaminyl-tRNA synthetase</fullName>
    </recommendedName>
</protein>
<dbReference type="AlphaFoldDB" id="A0A7D7QLT7"/>
<sequence length="103" mass="11144">MKKAAFILLLSFSSFVLAQKKVKNQIIEASCGMCQFKQKTDKGCVLSVKIDSKVYTVTGTGINDHGDAHGDDGFCNRIRKAKVSGEIKGSAFAASEFNLLPLQ</sequence>
<keyword evidence="5" id="KW-1185">Reference proteome</keyword>
<dbReference type="KEGG" id="cbau:H1R16_04885"/>
<reference evidence="5" key="2">
    <citation type="submission" date="2020-07" db="EMBL/GenBank/DDBJ databases">
        <title>Flavobacterium sp. xlx-214.</title>
        <authorList>
            <person name="Yang C."/>
        </authorList>
    </citation>
    <scope>NUCLEOTIDE SEQUENCE [LARGE SCALE GENOMIC DNA]</scope>
    <source>
        <strain evidence="5">CX-624</strain>
    </source>
</reference>
<reference evidence="2" key="3">
    <citation type="submission" date="2020-07" db="EMBL/GenBank/DDBJ databases">
        <authorList>
            <person name="Yang C."/>
        </authorList>
    </citation>
    <scope>NUCLEOTIDE SEQUENCE</scope>
    <source>
        <strain evidence="2">Cx-624</strain>
    </source>
</reference>